<reference evidence="1 2" key="1">
    <citation type="submission" date="2015-01" db="EMBL/GenBank/DDBJ databases">
        <title>Evolution of Trichinella species and genotypes.</title>
        <authorList>
            <person name="Korhonen P.K."/>
            <person name="Edoardo P."/>
            <person name="Giuseppe L.R."/>
            <person name="Gasser R.B."/>
        </authorList>
    </citation>
    <scope>NUCLEOTIDE SEQUENCE [LARGE SCALE GENOMIC DNA]</scope>
    <source>
        <strain evidence="1">ISS3</strain>
    </source>
</reference>
<dbReference type="InParanoid" id="A0A0V1AIK6"/>
<evidence type="ECO:0000313" key="1">
    <source>
        <dbReference type="EMBL" id="KRY24688.1"/>
    </source>
</evidence>
<keyword evidence="2" id="KW-1185">Reference proteome</keyword>
<proteinExistence type="predicted"/>
<name>A0A0V1AIK6_TRISP</name>
<dbReference type="Proteomes" id="UP000054776">
    <property type="component" value="Unassembled WGS sequence"/>
</dbReference>
<gene>
    <name evidence="1" type="ORF">T01_11382</name>
</gene>
<protein>
    <submittedName>
        <fullName evidence="1">Uncharacterized protein</fullName>
    </submittedName>
</protein>
<comment type="caution">
    <text evidence="1">The sequence shown here is derived from an EMBL/GenBank/DDBJ whole genome shotgun (WGS) entry which is preliminary data.</text>
</comment>
<sequence length="68" mass="8031">MSVELIFIPIGRKMKKNRLAQNKEILHKTSQFQRIPHYNVKYVSYIKIQPSWSRFKGVPDGLLSCVLR</sequence>
<evidence type="ECO:0000313" key="2">
    <source>
        <dbReference type="Proteomes" id="UP000054776"/>
    </source>
</evidence>
<organism evidence="1 2">
    <name type="scientific">Trichinella spiralis</name>
    <name type="common">Trichina worm</name>
    <dbReference type="NCBI Taxonomy" id="6334"/>
    <lineage>
        <taxon>Eukaryota</taxon>
        <taxon>Metazoa</taxon>
        <taxon>Ecdysozoa</taxon>
        <taxon>Nematoda</taxon>
        <taxon>Enoplea</taxon>
        <taxon>Dorylaimia</taxon>
        <taxon>Trichinellida</taxon>
        <taxon>Trichinellidae</taxon>
        <taxon>Trichinella</taxon>
    </lineage>
</organism>
<dbReference type="AlphaFoldDB" id="A0A0V1AIK6"/>
<accession>A0A0V1AIK6</accession>
<dbReference type="EMBL" id="JYDH01001510">
    <property type="protein sequence ID" value="KRY24688.1"/>
    <property type="molecule type" value="Genomic_DNA"/>
</dbReference>